<dbReference type="RefSeq" id="WP_379597806.1">
    <property type="nucleotide sequence ID" value="NZ_JBHRTN010000018.1"/>
</dbReference>
<evidence type="ECO:0000256" key="2">
    <source>
        <dbReference type="ARBA" id="ARBA00022679"/>
    </source>
</evidence>
<dbReference type="EMBL" id="JBHRTN010000018">
    <property type="protein sequence ID" value="MFC3126466.1"/>
    <property type="molecule type" value="Genomic_DNA"/>
</dbReference>
<reference evidence="8" key="1">
    <citation type="journal article" date="2019" name="Int. J. Syst. Evol. Microbiol.">
        <title>The Global Catalogue of Microorganisms (GCM) 10K type strain sequencing project: providing services to taxonomists for standard genome sequencing and annotation.</title>
        <authorList>
            <consortium name="The Broad Institute Genomics Platform"/>
            <consortium name="The Broad Institute Genome Sequencing Center for Infectious Disease"/>
            <person name="Wu L."/>
            <person name="Ma J."/>
        </authorList>
    </citation>
    <scope>NUCLEOTIDE SEQUENCE [LARGE SCALE GENOMIC DNA]</scope>
    <source>
        <strain evidence="8">KCTC 52094</strain>
    </source>
</reference>
<evidence type="ECO:0000256" key="5">
    <source>
        <dbReference type="SAM" id="Phobius"/>
    </source>
</evidence>
<dbReference type="SMART" id="SM00563">
    <property type="entry name" value="PlsC"/>
    <property type="match status" value="1"/>
</dbReference>
<keyword evidence="3 7" id="KW-0012">Acyltransferase</keyword>
<dbReference type="Proteomes" id="UP001595593">
    <property type="component" value="Unassembled WGS sequence"/>
</dbReference>
<feature type="region of interest" description="Disordered" evidence="4">
    <location>
        <begin position="249"/>
        <end position="284"/>
    </location>
</feature>
<accession>A0ABV7G474</accession>
<dbReference type="Pfam" id="PF01553">
    <property type="entry name" value="Acyltransferase"/>
    <property type="match status" value="1"/>
</dbReference>
<sequence>MTGRPHRSDETGVLRRGWQALRFYPLLLLFAVMCLAWSLPAALLFRVLPSEAGGRLGRWGISRGFRLYLAVLRGCGMLRADLSALDTLRHEQGLVIAPNHPSMMDAVLLTSRLPRAACITKASLWHNPLLGGGVRLARYVRNDAVRPMIRQASTMLRDGGQLLIFPEGTRSPLGAELGPFSRSFAVIAEAAGAPVQTVVIEGGNPFLAKGWPAWRIPPLPLVYRARLGPRFPPCGSAEAMSRQVEAFLRHAAAAEEEPGTGGRNGRRRSRSRAPATPLPRRDLA</sequence>
<protein>
    <submittedName>
        <fullName evidence="7">Lysophospholipid acyltransferase family protein</fullName>
    </submittedName>
</protein>
<evidence type="ECO:0000313" key="8">
    <source>
        <dbReference type="Proteomes" id="UP001595593"/>
    </source>
</evidence>
<keyword evidence="2" id="KW-0808">Transferase</keyword>
<comment type="pathway">
    <text evidence="1">Lipid metabolism.</text>
</comment>
<gene>
    <name evidence="7" type="ORF">ACFOD4_15490</name>
</gene>
<feature type="transmembrane region" description="Helical" evidence="5">
    <location>
        <begin position="23"/>
        <end position="48"/>
    </location>
</feature>
<evidence type="ECO:0000256" key="3">
    <source>
        <dbReference type="ARBA" id="ARBA00023315"/>
    </source>
</evidence>
<evidence type="ECO:0000259" key="6">
    <source>
        <dbReference type="SMART" id="SM00563"/>
    </source>
</evidence>
<feature type="domain" description="Phospholipid/glycerol acyltransferase" evidence="6">
    <location>
        <begin position="94"/>
        <end position="203"/>
    </location>
</feature>
<dbReference type="PANTHER" id="PTHR10434">
    <property type="entry name" value="1-ACYL-SN-GLYCEROL-3-PHOSPHATE ACYLTRANSFERASE"/>
    <property type="match status" value="1"/>
</dbReference>
<keyword evidence="5" id="KW-0472">Membrane</keyword>
<organism evidence="7 8">
    <name type="scientific">Teichococcus globiformis</name>
    <dbReference type="NCBI Taxonomy" id="2307229"/>
    <lineage>
        <taxon>Bacteria</taxon>
        <taxon>Pseudomonadati</taxon>
        <taxon>Pseudomonadota</taxon>
        <taxon>Alphaproteobacteria</taxon>
        <taxon>Acetobacterales</taxon>
        <taxon>Roseomonadaceae</taxon>
        <taxon>Roseomonas</taxon>
    </lineage>
</organism>
<proteinExistence type="predicted"/>
<dbReference type="PANTHER" id="PTHR10434:SF66">
    <property type="entry name" value="PHOSPHOLIPID_GLYCEROL ACYLTRANSFERASE DOMAIN-CONTAINING PROTEIN"/>
    <property type="match status" value="1"/>
</dbReference>
<dbReference type="InterPro" id="IPR002123">
    <property type="entry name" value="Plipid/glycerol_acylTrfase"/>
</dbReference>
<keyword evidence="5" id="KW-0812">Transmembrane</keyword>
<evidence type="ECO:0000313" key="7">
    <source>
        <dbReference type="EMBL" id="MFC3126466.1"/>
    </source>
</evidence>
<keyword evidence="8" id="KW-1185">Reference proteome</keyword>
<dbReference type="CDD" id="cd07989">
    <property type="entry name" value="LPLAT_AGPAT-like"/>
    <property type="match status" value="1"/>
</dbReference>
<evidence type="ECO:0000256" key="1">
    <source>
        <dbReference type="ARBA" id="ARBA00005189"/>
    </source>
</evidence>
<keyword evidence="5" id="KW-1133">Transmembrane helix</keyword>
<evidence type="ECO:0000256" key="4">
    <source>
        <dbReference type="SAM" id="MobiDB-lite"/>
    </source>
</evidence>
<dbReference type="SUPFAM" id="SSF69593">
    <property type="entry name" value="Glycerol-3-phosphate (1)-acyltransferase"/>
    <property type="match status" value="1"/>
</dbReference>
<name>A0ABV7G474_9PROT</name>
<dbReference type="GO" id="GO:0016746">
    <property type="term" value="F:acyltransferase activity"/>
    <property type="evidence" value="ECO:0007669"/>
    <property type="project" value="UniProtKB-KW"/>
</dbReference>
<comment type="caution">
    <text evidence="7">The sequence shown here is derived from an EMBL/GenBank/DDBJ whole genome shotgun (WGS) entry which is preliminary data.</text>
</comment>